<dbReference type="AlphaFoldDB" id="A0A9D4C6Y2"/>
<gene>
    <name evidence="1" type="ORF">DPMN_060952</name>
</gene>
<keyword evidence="2" id="KW-1185">Reference proteome</keyword>
<reference evidence="1" key="1">
    <citation type="journal article" date="2019" name="bioRxiv">
        <title>The Genome of the Zebra Mussel, Dreissena polymorpha: A Resource for Invasive Species Research.</title>
        <authorList>
            <person name="McCartney M.A."/>
            <person name="Auch B."/>
            <person name="Kono T."/>
            <person name="Mallez S."/>
            <person name="Zhang Y."/>
            <person name="Obille A."/>
            <person name="Becker A."/>
            <person name="Abrahante J.E."/>
            <person name="Garbe J."/>
            <person name="Badalamenti J.P."/>
            <person name="Herman A."/>
            <person name="Mangelson H."/>
            <person name="Liachko I."/>
            <person name="Sullivan S."/>
            <person name="Sone E.D."/>
            <person name="Koren S."/>
            <person name="Silverstein K.A.T."/>
            <person name="Beckman K.B."/>
            <person name="Gohl D.M."/>
        </authorList>
    </citation>
    <scope>NUCLEOTIDE SEQUENCE</scope>
    <source>
        <strain evidence="1">Duluth1</strain>
        <tissue evidence="1">Whole animal</tissue>
    </source>
</reference>
<organism evidence="1 2">
    <name type="scientific">Dreissena polymorpha</name>
    <name type="common">Zebra mussel</name>
    <name type="synonym">Mytilus polymorpha</name>
    <dbReference type="NCBI Taxonomy" id="45954"/>
    <lineage>
        <taxon>Eukaryota</taxon>
        <taxon>Metazoa</taxon>
        <taxon>Spiralia</taxon>
        <taxon>Lophotrochozoa</taxon>
        <taxon>Mollusca</taxon>
        <taxon>Bivalvia</taxon>
        <taxon>Autobranchia</taxon>
        <taxon>Heteroconchia</taxon>
        <taxon>Euheterodonta</taxon>
        <taxon>Imparidentia</taxon>
        <taxon>Neoheterodontei</taxon>
        <taxon>Myida</taxon>
        <taxon>Dreissenoidea</taxon>
        <taxon>Dreissenidae</taxon>
        <taxon>Dreissena</taxon>
    </lineage>
</organism>
<feature type="non-terminal residue" evidence="1">
    <location>
        <position position="114"/>
    </location>
</feature>
<evidence type="ECO:0000313" key="2">
    <source>
        <dbReference type="Proteomes" id="UP000828390"/>
    </source>
</evidence>
<dbReference type="EMBL" id="JAIWYP010000013">
    <property type="protein sequence ID" value="KAH3718153.1"/>
    <property type="molecule type" value="Genomic_DNA"/>
</dbReference>
<comment type="caution">
    <text evidence="1">The sequence shown here is derived from an EMBL/GenBank/DDBJ whole genome shotgun (WGS) entry which is preliminary data.</text>
</comment>
<accession>A0A9D4C6Y2</accession>
<dbReference type="Proteomes" id="UP000828390">
    <property type="component" value="Unassembled WGS sequence"/>
</dbReference>
<proteinExistence type="predicted"/>
<name>A0A9D4C6Y2_DREPO</name>
<sequence>MTLTGDIGWITYITNIIKRANSTVGFLEETSYIALTCPVRAKFANIDHRMTSDHLNGSSQETTSPDRLLGFTQLKDRRQTKAYVTTISILLLLPIKCRVLLEHRRTVAIQGRFE</sequence>
<evidence type="ECO:0000313" key="1">
    <source>
        <dbReference type="EMBL" id="KAH3718153.1"/>
    </source>
</evidence>
<protein>
    <submittedName>
        <fullName evidence="1">Uncharacterized protein</fullName>
    </submittedName>
</protein>
<reference evidence="1" key="2">
    <citation type="submission" date="2020-11" db="EMBL/GenBank/DDBJ databases">
        <authorList>
            <person name="McCartney M.A."/>
            <person name="Auch B."/>
            <person name="Kono T."/>
            <person name="Mallez S."/>
            <person name="Becker A."/>
            <person name="Gohl D.M."/>
            <person name="Silverstein K.A.T."/>
            <person name="Koren S."/>
            <person name="Bechman K.B."/>
            <person name="Herman A."/>
            <person name="Abrahante J.E."/>
            <person name="Garbe J."/>
        </authorList>
    </citation>
    <scope>NUCLEOTIDE SEQUENCE</scope>
    <source>
        <strain evidence="1">Duluth1</strain>
        <tissue evidence="1">Whole animal</tissue>
    </source>
</reference>